<name>A0A914ZMC6_PARUN</name>
<evidence type="ECO:0000313" key="2">
    <source>
        <dbReference type="WBParaSite" id="PgB07_g101_t01"/>
    </source>
</evidence>
<evidence type="ECO:0000313" key="1">
    <source>
        <dbReference type="Proteomes" id="UP000887569"/>
    </source>
</evidence>
<reference evidence="2" key="1">
    <citation type="submission" date="2022-11" db="UniProtKB">
        <authorList>
            <consortium name="WormBaseParasite"/>
        </authorList>
    </citation>
    <scope>IDENTIFICATION</scope>
</reference>
<proteinExistence type="predicted"/>
<sequence>TLVMWWRQWSEVIYGKDCYEIPEKLNLSGFRFRNSGVYVSHEPLSAALCFRITGWDLSRVFLSVLGSCSTLSLTRYWLGFPYSMFNESSRGSPFLHCYK</sequence>
<dbReference type="AlphaFoldDB" id="A0A914ZMC6"/>
<protein>
    <submittedName>
        <fullName evidence="2">Uncharacterized protein</fullName>
    </submittedName>
</protein>
<accession>A0A914ZMC6</accession>
<dbReference type="WBParaSite" id="PgB07_g101_t01">
    <property type="protein sequence ID" value="PgB07_g101_t01"/>
    <property type="gene ID" value="PgB07_g101"/>
</dbReference>
<dbReference type="Proteomes" id="UP000887569">
    <property type="component" value="Unplaced"/>
</dbReference>
<organism evidence="1 2">
    <name type="scientific">Parascaris univalens</name>
    <name type="common">Nematode worm</name>
    <dbReference type="NCBI Taxonomy" id="6257"/>
    <lineage>
        <taxon>Eukaryota</taxon>
        <taxon>Metazoa</taxon>
        <taxon>Ecdysozoa</taxon>
        <taxon>Nematoda</taxon>
        <taxon>Chromadorea</taxon>
        <taxon>Rhabditida</taxon>
        <taxon>Spirurina</taxon>
        <taxon>Ascaridomorpha</taxon>
        <taxon>Ascaridoidea</taxon>
        <taxon>Ascarididae</taxon>
        <taxon>Parascaris</taxon>
    </lineage>
</organism>
<keyword evidence="1" id="KW-1185">Reference proteome</keyword>